<proteinExistence type="predicted"/>
<protein>
    <recommendedName>
        <fullName evidence="5">Alpha/beta hydrolase</fullName>
    </recommendedName>
</protein>
<gene>
    <name evidence="3" type="ORF">CFL01nite_00070</name>
</gene>
<organism evidence="3 4">
    <name type="scientific">Corynebacterium flavescens</name>
    <dbReference type="NCBI Taxonomy" id="28028"/>
    <lineage>
        <taxon>Bacteria</taxon>
        <taxon>Bacillati</taxon>
        <taxon>Actinomycetota</taxon>
        <taxon>Actinomycetes</taxon>
        <taxon>Mycobacteriales</taxon>
        <taxon>Corynebacteriaceae</taxon>
        <taxon>Corynebacterium</taxon>
    </lineage>
</organism>
<keyword evidence="2" id="KW-0812">Transmembrane</keyword>
<accession>A0AB73B3U6</accession>
<evidence type="ECO:0008006" key="5">
    <source>
        <dbReference type="Google" id="ProtNLM"/>
    </source>
</evidence>
<evidence type="ECO:0000313" key="3">
    <source>
        <dbReference type="EMBL" id="GEB96512.1"/>
    </source>
</evidence>
<feature type="compositionally biased region" description="Basic and acidic residues" evidence="1">
    <location>
        <begin position="624"/>
        <end position="636"/>
    </location>
</feature>
<name>A0AB73B3U6_CORFL</name>
<dbReference type="AlphaFoldDB" id="A0AB73B3U6"/>
<sequence length="653" mass="70290">MSDSKFLLYLHGVSTSKTHDSGSSEAWKTALFAELEELGFRNLDSFRVIEPSYTDLLHSNDAKADVPPTTTKRLGKVEAEDHLRAYQERVSALEVKWGYSYEGPGMAYQDSLVSAVKNFGAFRQAKSYVEDDNVRAQVLSKILDSLPDEGRLVIVGHSLGSVIAADLVTRISPKVQVEGMITVGSPLGTSYFSGKKLTKELVNSPQNLGWWVNLWGTGDPVAASRGISAKIEWVLDLPVKTGWKPGPAHSSKNYLSNPNVANLIGTALLGPLCREIVPVDSGVDVPFDQAEWLAVAALRYVYLVECQLKENSKSKKDKETLERYSGARILVQSRAITELIERRKTEAKPIPSELIRMSIELAEEGKKTAPEPTQLTRLSREDAVEIVPRLLTENLINPYEISIREEIRKEAAKDLSAELGLRSTFGVQALESIQLVQEELRGGSNALGNGLILGAAGLGAVAMVVATGGLALAAAPGAFGAAAVTSALAAFGPGGMIGGLFSSGALLSAGSGTLALSLSNTRASAAVVEEMLVLPLVEAELRKQLKLEANPSIWFEIVEAEMNVRREYQQLVPFCDHKSAALKGLKSKLTSIVRALDFLRALGLEPGVEKSEAKKAPKKAAKKTAKDADAKAERRAVGQRKVPKLELAAGTSK</sequence>
<dbReference type="Proteomes" id="UP000315353">
    <property type="component" value="Unassembled WGS sequence"/>
</dbReference>
<dbReference type="EMBL" id="BJNB01000001">
    <property type="protein sequence ID" value="GEB96512.1"/>
    <property type="molecule type" value="Genomic_DNA"/>
</dbReference>
<dbReference type="SUPFAM" id="SSF53474">
    <property type="entry name" value="alpha/beta-Hydrolases"/>
    <property type="match status" value="1"/>
</dbReference>
<dbReference type="InterPro" id="IPR029058">
    <property type="entry name" value="AB_hydrolase_fold"/>
</dbReference>
<dbReference type="RefSeq" id="WP_075729692.1">
    <property type="nucleotide sequence ID" value="NZ_BJNB01000001.1"/>
</dbReference>
<keyword evidence="2" id="KW-1133">Transmembrane helix</keyword>
<evidence type="ECO:0000256" key="1">
    <source>
        <dbReference type="SAM" id="MobiDB-lite"/>
    </source>
</evidence>
<feature type="transmembrane region" description="Helical" evidence="2">
    <location>
        <begin position="451"/>
        <end position="473"/>
    </location>
</feature>
<feature type="region of interest" description="Disordered" evidence="1">
    <location>
        <begin position="608"/>
        <end position="653"/>
    </location>
</feature>
<keyword evidence="2" id="KW-0472">Membrane</keyword>
<evidence type="ECO:0000313" key="4">
    <source>
        <dbReference type="Proteomes" id="UP000315353"/>
    </source>
</evidence>
<dbReference type="Gene3D" id="3.40.50.1820">
    <property type="entry name" value="alpha/beta hydrolase"/>
    <property type="match status" value="1"/>
</dbReference>
<feature type="transmembrane region" description="Helical" evidence="2">
    <location>
        <begin position="479"/>
        <end position="501"/>
    </location>
</feature>
<reference evidence="3 4" key="1">
    <citation type="submission" date="2019-06" db="EMBL/GenBank/DDBJ databases">
        <title>Whole genome shotgun sequence of Corynebacterium flavescens NBRC 14136.</title>
        <authorList>
            <person name="Hosoyama A."/>
            <person name="Uohara A."/>
            <person name="Ohji S."/>
            <person name="Ichikawa N."/>
        </authorList>
    </citation>
    <scope>NUCLEOTIDE SEQUENCE [LARGE SCALE GENOMIC DNA]</scope>
    <source>
        <strain evidence="3 4">NBRC 14136</strain>
    </source>
</reference>
<comment type="caution">
    <text evidence="3">The sequence shown here is derived from an EMBL/GenBank/DDBJ whole genome shotgun (WGS) entry which is preliminary data.</text>
</comment>
<evidence type="ECO:0000256" key="2">
    <source>
        <dbReference type="SAM" id="Phobius"/>
    </source>
</evidence>
<dbReference type="GeneID" id="82880172"/>